<gene>
    <name evidence="1" type="ORF">S01H1_73521</name>
</gene>
<proteinExistence type="predicted"/>
<evidence type="ECO:0000313" key="1">
    <source>
        <dbReference type="EMBL" id="GAG29804.1"/>
    </source>
</evidence>
<comment type="caution">
    <text evidence="1">The sequence shown here is derived from an EMBL/GenBank/DDBJ whole genome shotgun (WGS) entry which is preliminary data.</text>
</comment>
<reference evidence="1" key="1">
    <citation type="journal article" date="2014" name="Front. Microbiol.">
        <title>High frequency of phylogenetically diverse reductive dehalogenase-homologous genes in deep subseafloor sedimentary metagenomes.</title>
        <authorList>
            <person name="Kawai M."/>
            <person name="Futagami T."/>
            <person name="Toyoda A."/>
            <person name="Takaki Y."/>
            <person name="Nishi S."/>
            <person name="Hori S."/>
            <person name="Arai W."/>
            <person name="Tsubouchi T."/>
            <person name="Morono Y."/>
            <person name="Uchiyama I."/>
            <person name="Ito T."/>
            <person name="Fujiyama A."/>
            <person name="Inagaki F."/>
            <person name="Takami H."/>
        </authorList>
    </citation>
    <scope>NUCLEOTIDE SEQUENCE</scope>
    <source>
        <strain evidence="1">Expedition CK06-06</strain>
    </source>
</reference>
<dbReference type="EMBL" id="BARS01049131">
    <property type="protein sequence ID" value="GAG29804.1"/>
    <property type="molecule type" value="Genomic_DNA"/>
</dbReference>
<accession>X0WFQ5</accession>
<organism evidence="1">
    <name type="scientific">marine sediment metagenome</name>
    <dbReference type="NCBI Taxonomy" id="412755"/>
    <lineage>
        <taxon>unclassified sequences</taxon>
        <taxon>metagenomes</taxon>
        <taxon>ecological metagenomes</taxon>
    </lineage>
</organism>
<dbReference type="AlphaFoldDB" id="X0WFQ5"/>
<sequence>MKDDQKILSIVTRHMPIQRADSLRRMLTTIEPMKGQIEHIVVEDKVCSGWRQSAKLVVNARKKVTGYYVWL</sequence>
<feature type="non-terminal residue" evidence="1">
    <location>
        <position position="71"/>
    </location>
</feature>
<protein>
    <submittedName>
        <fullName evidence="1">Uncharacterized protein</fullName>
    </submittedName>
</protein>
<name>X0WFQ5_9ZZZZ</name>